<dbReference type="Pfam" id="PF18972">
    <property type="entry name" value="Wheel"/>
    <property type="match status" value="1"/>
</dbReference>
<dbReference type="SUPFAM" id="SSF48452">
    <property type="entry name" value="TPR-like"/>
    <property type="match status" value="1"/>
</dbReference>
<gene>
    <name evidence="5" type="ORF">AAT19DRAFT_10357</name>
</gene>
<feature type="domain" description="Cns1/TTC4 wheel" evidence="4">
    <location>
        <begin position="327"/>
        <end position="438"/>
    </location>
</feature>
<keyword evidence="2" id="KW-0802">TPR repeat</keyword>
<evidence type="ECO:0000313" key="5">
    <source>
        <dbReference type="EMBL" id="PRQ71499.1"/>
    </source>
</evidence>
<evidence type="ECO:0000259" key="4">
    <source>
        <dbReference type="Pfam" id="PF18972"/>
    </source>
</evidence>
<dbReference type="Proteomes" id="UP000239560">
    <property type="component" value="Unassembled WGS sequence"/>
</dbReference>
<feature type="region of interest" description="Disordered" evidence="3">
    <location>
        <begin position="229"/>
        <end position="252"/>
    </location>
</feature>
<name>A0A2T0A0H6_RHOTO</name>
<dbReference type="AlphaFoldDB" id="A0A2T0A0H6"/>
<dbReference type="OrthoDB" id="1724687at2759"/>
<evidence type="ECO:0000256" key="2">
    <source>
        <dbReference type="ARBA" id="ARBA00022803"/>
    </source>
</evidence>
<dbReference type="Gene3D" id="1.25.40.10">
    <property type="entry name" value="Tetratricopeptide repeat domain"/>
    <property type="match status" value="1"/>
</dbReference>
<dbReference type="GO" id="GO:0051879">
    <property type="term" value="F:Hsp90 protein binding"/>
    <property type="evidence" value="ECO:0007669"/>
    <property type="project" value="InterPro"/>
</dbReference>
<evidence type="ECO:0000256" key="3">
    <source>
        <dbReference type="SAM" id="MobiDB-lite"/>
    </source>
</evidence>
<comment type="caution">
    <text evidence="5">The sequence shown here is derived from an EMBL/GenBank/DDBJ whole genome shotgun (WGS) entry which is preliminary data.</text>
</comment>
<keyword evidence="1" id="KW-0677">Repeat</keyword>
<accession>A0A2T0A0H6</accession>
<dbReference type="InterPro" id="IPR044059">
    <property type="entry name" value="Csn1/TTC4_wheel"/>
</dbReference>
<feature type="region of interest" description="Disordered" evidence="3">
    <location>
        <begin position="30"/>
        <end position="88"/>
    </location>
</feature>
<dbReference type="GO" id="GO:0005634">
    <property type="term" value="C:nucleus"/>
    <property type="evidence" value="ECO:0007669"/>
    <property type="project" value="TreeGrafter"/>
</dbReference>
<protein>
    <recommendedName>
        <fullName evidence="4">Cns1/TTC4 wheel domain-containing protein</fullName>
    </recommendedName>
</protein>
<organism evidence="5 6">
    <name type="scientific">Rhodotorula toruloides</name>
    <name type="common">Yeast</name>
    <name type="synonym">Rhodosporidium toruloides</name>
    <dbReference type="NCBI Taxonomy" id="5286"/>
    <lineage>
        <taxon>Eukaryota</taxon>
        <taxon>Fungi</taxon>
        <taxon>Dikarya</taxon>
        <taxon>Basidiomycota</taxon>
        <taxon>Pucciniomycotina</taxon>
        <taxon>Microbotryomycetes</taxon>
        <taxon>Sporidiobolales</taxon>
        <taxon>Sporidiobolaceae</taxon>
        <taxon>Rhodotorula</taxon>
    </lineage>
</organism>
<dbReference type="GO" id="GO:0006457">
    <property type="term" value="P:protein folding"/>
    <property type="evidence" value="ECO:0007669"/>
    <property type="project" value="TreeGrafter"/>
</dbReference>
<evidence type="ECO:0000313" key="6">
    <source>
        <dbReference type="Proteomes" id="UP000239560"/>
    </source>
</evidence>
<dbReference type="GO" id="GO:0030544">
    <property type="term" value="F:Hsp70 protein binding"/>
    <property type="evidence" value="ECO:0007669"/>
    <property type="project" value="TreeGrafter"/>
</dbReference>
<dbReference type="GO" id="GO:0005829">
    <property type="term" value="C:cytosol"/>
    <property type="evidence" value="ECO:0007669"/>
    <property type="project" value="TreeGrafter"/>
</dbReference>
<dbReference type="EMBL" id="LCTV02000012">
    <property type="protein sequence ID" value="PRQ71499.1"/>
    <property type="molecule type" value="Genomic_DNA"/>
</dbReference>
<dbReference type="InterPro" id="IPR011990">
    <property type="entry name" value="TPR-like_helical_dom_sf"/>
</dbReference>
<reference evidence="5 6" key="1">
    <citation type="journal article" date="2018" name="Elife">
        <title>Functional genomics of lipid metabolism in the oleaginous yeast Rhodosporidium toruloides.</title>
        <authorList>
            <person name="Coradetti S.T."/>
            <person name="Pinel D."/>
            <person name="Geiselman G."/>
            <person name="Ito M."/>
            <person name="Mondo S."/>
            <person name="Reilly M.C."/>
            <person name="Cheng Y.F."/>
            <person name="Bauer S."/>
            <person name="Grigoriev I."/>
            <person name="Gladden J.M."/>
            <person name="Simmons B.A."/>
            <person name="Brem R."/>
            <person name="Arkin A.P."/>
            <person name="Skerker J.M."/>
        </authorList>
    </citation>
    <scope>NUCLEOTIDE SEQUENCE [LARGE SCALE GENOMIC DNA]</scope>
    <source>
        <strain evidence="5 6">NBRC 0880</strain>
    </source>
</reference>
<dbReference type="PANTHER" id="PTHR46035">
    <property type="entry name" value="TETRATRICOPEPTIDE REPEAT PROTEIN 4"/>
    <property type="match status" value="1"/>
</dbReference>
<dbReference type="PANTHER" id="PTHR46035:SF1">
    <property type="entry name" value="TETRATRICOPEPTIDE REPEAT PROTEIN 4"/>
    <property type="match status" value="1"/>
</dbReference>
<proteinExistence type="predicted"/>
<sequence>MATLPEPSQAAPSSPSDLLTRFDTVPLFMQSLPKELGGTAEMPESLVGEGKEGETNPSDTLAALQALAYDGDPSGPSRPSPSHPPLADELIEGGHAEIAENFRTQGNELFKQRKFRDAIGFYTRALDEVGKELPAEERRTLRSNRAAANLELGNYGACLRDCSLVLSESHSSYPDPPSPASHRTSMKALLRSARALSALDKLPEAMDAFGRLRMLEREVGEVDSGEKWRVETERKVERRERREREERERERRKVEERAAMVLALTQRGVVLPRPTAKQPLFSSCPTDVTPPHFDPDVVPLTSLASIPLIPPTPADPTYTPWQPPPPHTPLIFPTFLLLPLASPPTRDLIMSFPEDATFGDALSSMGHNPSSTQLYLSTRLGRVLKIGSKMTLGKVLVGAGRKNEKGEIEDGWELKEGWALEMVGVPKGREGDEWVQGWKEEIKQGARAIL</sequence>
<evidence type="ECO:0000256" key="1">
    <source>
        <dbReference type="ARBA" id="ARBA00022737"/>
    </source>
</evidence>